<evidence type="ECO:0008006" key="3">
    <source>
        <dbReference type="Google" id="ProtNLM"/>
    </source>
</evidence>
<sequence length="176" mass="20208">MNLEDRIALHTRMAHAYGDAYLRQGVQDGEKFVEVWKFHPDCMYASPYFTGDEAFKLSEFPEESARASTMEAKVYSLRFPDWKPVDFRHWPGDNGFVMKTRWQGTNKADGAVMGFYSYSFVDTNDDGEVVRWETHVNSEYSDFLDVAIGAHGPFHGTHEYTDALERRLAEEGLTVS</sequence>
<gene>
    <name evidence="1" type="ORF">FEG63_07420</name>
</gene>
<evidence type="ECO:0000313" key="2">
    <source>
        <dbReference type="Proteomes" id="UP000708347"/>
    </source>
</evidence>
<name>A0ABX2JRE6_9MYCO</name>
<accession>A0ABX2JRE6</accession>
<dbReference type="RefSeq" id="WP_174397282.1">
    <property type="nucleotide sequence ID" value="NZ_VBSB01000005.1"/>
</dbReference>
<keyword evidence="2" id="KW-1185">Reference proteome</keyword>
<comment type="caution">
    <text evidence="1">The sequence shown here is derived from an EMBL/GenBank/DDBJ whole genome shotgun (WGS) entry which is preliminary data.</text>
</comment>
<organism evidence="1 2">
    <name type="scientific">Mycolicibacterium sphagni</name>
    <dbReference type="NCBI Taxonomy" id="1786"/>
    <lineage>
        <taxon>Bacteria</taxon>
        <taxon>Bacillati</taxon>
        <taxon>Actinomycetota</taxon>
        <taxon>Actinomycetes</taxon>
        <taxon>Mycobacteriales</taxon>
        <taxon>Mycobacteriaceae</taxon>
        <taxon>Mycolicibacterium</taxon>
    </lineage>
</organism>
<evidence type="ECO:0000313" key="1">
    <source>
        <dbReference type="EMBL" id="NTY59382.1"/>
    </source>
</evidence>
<protein>
    <recommendedName>
        <fullName evidence="3">SnoaL-like domain-containing protein</fullName>
    </recommendedName>
</protein>
<proteinExistence type="predicted"/>
<reference evidence="1 2" key="1">
    <citation type="submission" date="2019-05" db="EMBL/GenBank/DDBJ databases">
        <title>Mycolicibacterium sphagni ENV482 genome assembly.</title>
        <authorList>
            <person name="Chen W."/>
            <person name="Faulkner N.W."/>
            <person name="Hyman M.R."/>
        </authorList>
    </citation>
    <scope>NUCLEOTIDE SEQUENCE [LARGE SCALE GENOMIC DNA]</scope>
    <source>
        <strain evidence="1 2">ENV482</strain>
    </source>
</reference>
<dbReference type="EMBL" id="VBSB01000005">
    <property type="protein sequence ID" value="NTY59382.1"/>
    <property type="molecule type" value="Genomic_DNA"/>
</dbReference>
<dbReference type="Proteomes" id="UP000708347">
    <property type="component" value="Unassembled WGS sequence"/>
</dbReference>